<dbReference type="AlphaFoldDB" id="A0A1I1Z0I2"/>
<name>A0A1I1Z0I2_9FIRM</name>
<keyword evidence="1" id="KW-1133">Transmembrane helix</keyword>
<organism evidence="2 3">
    <name type="scientific">Succiniclasticum ruminis DSM 9236</name>
    <dbReference type="NCBI Taxonomy" id="1123323"/>
    <lineage>
        <taxon>Bacteria</taxon>
        <taxon>Bacillati</taxon>
        <taxon>Bacillota</taxon>
        <taxon>Negativicutes</taxon>
        <taxon>Acidaminococcales</taxon>
        <taxon>Acidaminococcaceae</taxon>
        <taxon>Succiniclasticum</taxon>
    </lineage>
</organism>
<evidence type="ECO:0000313" key="3">
    <source>
        <dbReference type="Proteomes" id="UP000198896"/>
    </source>
</evidence>
<dbReference type="Proteomes" id="UP000198896">
    <property type="component" value="Unassembled WGS sequence"/>
</dbReference>
<keyword evidence="1" id="KW-0472">Membrane</keyword>
<feature type="transmembrane region" description="Helical" evidence="1">
    <location>
        <begin position="70"/>
        <end position="95"/>
    </location>
</feature>
<sequence length="210" mass="23478">MADNTYKSKNITMCYDGKYRWVYELDMYKSPVIIKEVWRAMLVAGVIVLAILFAINIMDGDLMETLQFVAQAAAILFGIFLVLSIIGYLVFAYIIGGKYCVVFEMDEEGINHKQHDKHVKKSELAGAITVLAGLAGGNLSTVGTGILAASRTSMLTYFDDVKELEILPKEHLICLNETLSRNQVYAEDEDFAFVANYIKSHCRNAKVREG</sequence>
<feature type="transmembrane region" description="Helical" evidence="1">
    <location>
        <begin position="37"/>
        <end position="58"/>
    </location>
</feature>
<proteinExistence type="predicted"/>
<evidence type="ECO:0000313" key="2">
    <source>
        <dbReference type="EMBL" id="SFE23800.1"/>
    </source>
</evidence>
<keyword evidence="3" id="KW-1185">Reference proteome</keyword>
<dbReference type="RefSeq" id="WP_093912884.1">
    <property type="nucleotide sequence ID" value="NZ_FONL01000003.1"/>
</dbReference>
<evidence type="ECO:0000256" key="1">
    <source>
        <dbReference type="SAM" id="Phobius"/>
    </source>
</evidence>
<accession>A0A1I1Z0I2</accession>
<dbReference type="STRING" id="1123323.SAMN05216245_10339"/>
<dbReference type="EMBL" id="FONL01000003">
    <property type="protein sequence ID" value="SFE23800.1"/>
    <property type="molecule type" value="Genomic_DNA"/>
</dbReference>
<protein>
    <submittedName>
        <fullName evidence="2">Uncharacterized protein</fullName>
    </submittedName>
</protein>
<reference evidence="2 3" key="1">
    <citation type="submission" date="2016-10" db="EMBL/GenBank/DDBJ databases">
        <authorList>
            <person name="de Groot N.N."/>
        </authorList>
    </citation>
    <scope>NUCLEOTIDE SEQUENCE [LARGE SCALE GENOMIC DNA]</scope>
    <source>
        <strain evidence="2 3">DSM 9236</strain>
    </source>
</reference>
<dbReference type="OrthoDB" id="1072289at2"/>
<keyword evidence="1" id="KW-0812">Transmembrane</keyword>
<gene>
    <name evidence="2" type="ORF">SAMN05216245_10339</name>
</gene>